<keyword evidence="1" id="KW-0472">Membrane</keyword>
<keyword evidence="4" id="KW-1185">Reference proteome</keyword>
<dbReference type="eggNOG" id="arCOG02742">
    <property type="taxonomic scope" value="Archaea"/>
</dbReference>
<evidence type="ECO:0000313" key="4">
    <source>
        <dbReference type="Proteomes" id="UP000001017"/>
    </source>
</evidence>
<sequence length="426" mass="49093">MIISATIYNIFESIILGYKYYIIFSFILFFVFTSDILIFNLSSRRYLPNVEVDLRVGSEKVRKYSKHNVFVSFLNKNNGVVSFHYYVYTSDTFKLTGDYENFLTLGPYERVEKSFVIEPTTIGNYVLGPVSIYTEDGMKLAIERLEVSKSVDLKVAPSLSETMAARSERLSNMLYYTGVHYNKKAGEGYDFLSLREYYPGDEIRYVAWSRFGRTRGDDLYVKQMEEERIIDVLFVVDYGIGMNHGHDGIRMFDTVISDVLKTSYKIRKNQDGVGFMISSSAFEYYIKPSRTARPVEDLEKVVSGIRPAGKFDFVNIVQDTKKKVKKSTLIMIISSFSSTDNIMRGLEDLKGYKAMFFVLNPYEFIVDGTENMTLRYTLFTRQYAISKAIASVIKSRGFRSDVCGRKDLYRKLVSAYIYAKMTNMGE</sequence>
<dbReference type="KEGG" id="tvo:TVG1120468"/>
<dbReference type="PANTHER" id="PTHR33608:SF6">
    <property type="entry name" value="BLL2464 PROTEIN"/>
    <property type="match status" value="1"/>
</dbReference>
<feature type="transmembrane region" description="Helical" evidence="1">
    <location>
        <begin position="20"/>
        <end position="39"/>
    </location>
</feature>
<proteinExistence type="predicted"/>
<dbReference type="EMBL" id="BA000011">
    <property type="protein sequence ID" value="BAB60232.1"/>
    <property type="molecule type" value="Genomic_DNA"/>
</dbReference>
<dbReference type="AlphaFoldDB" id="Q979S0"/>
<keyword evidence="1" id="KW-1133">Transmembrane helix</keyword>
<dbReference type="PhylomeDB" id="Q979S0"/>
<feature type="domain" description="DUF58" evidence="2">
    <location>
        <begin position="194"/>
        <end position="343"/>
    </location>
</feature>
<protein>
    <submittedName>
        <fullName evidence="3">TVG1120468 protein</fullName>
    </submittedName>
</protein>
<dbReference type="HOGENOM" id="CLU_643440_0_0_2"/>
<dbReference type="STRING" id="273116.gene:9381887"/>
<dbReference type="PaxDb" id="273116-14325328"/>
<dbReference type="PANTHER" id="PTHR33608">
    <property type="entry name" value="BLL2464 PROTEIN"/>
    <property type="match status" value="1"/>
</dbReference>
<organism evidence="3 4">
    <name type="scientific">Thermoplasma volcanium (strain ATCC 51530 / DSM 4299 / JCM 9571 / NBRC 15438 / GSS1)</name>
    <dbReference type="NCBI Taxonomy" id="273116"/>
    <lineage>
        <taxon>Archaea</taxon>
        <taxon>Methanobacteriati</taxon>
        <taxon>Thermoplasmatota</taxon>
        <taxon>Thermoplasmata</taxon>
        <taxon>Thermoplasmatales</taxon>
        <taxon>Thermoplasmataceae</taxon>
        <taxon>Thermoplasma</taxon>
    </lineage>
</organism>
<name>Q979S0_THEVO</name>
<reference evidence="3 4" key="2">
    <citation type="journal article" date="2000" name="Proc. Natl. Acad. Sci. U.S.A.">
        <title>Archaeal adaptation to higher temperatures revealed by genomic sequence of Thermoplasma volcanium.</title>
        <authorList>
            <person name="Kawashima T."/>
            <person name="Amano N."/>
            <person name="Koike H."/>
            <person name="Makino S."/>
            <person name="Higuchi S."/>
            <person name="Kawashima-Ohya Y."/>
            <person name="Watanabe K."/>
            <person name="Yamazaki M."/>
            <person name="Kanehori K."/>
            <person name="Kawamoto T."/>
            <person name="Nunoshiba T."/>
            <person name="Yamamoto Y."/>
            <person name="Aramaki H."/>
            <person name="Makino K."/>
            <person name="Suzuki M."/>
        </authorList>
    </citation>
    <scope>NUCLEOTIDE SEQUENCE [LARGE SCALE GENOMIC DNA]</scope>
    <source>
        <strain evidence="4">ATCC 51530 / DSM 4299 / JCM 9571 / NBRC 15438 / GSS1</strain>
    </source>
</reference>
<evidence type="ECO:0000259" key="2">
    <source>
        <dbReference type="Pfam" id="PF01882"/>
    </source>
</evidence>
<keyword evidence="1" id="KW-0812">Transmembrane</keyword>
<accession>Q979S0</accession>
<dbReference type="InterPro" id="IPR002881">
    <property type="entry name" value="DUF58"/>
</dbReference>
<dbReference type="Pfam" id="PF01882">
    <property type="entry name" value="DUF58"/>
    <property type="match status" value="1"/>
</dbReference>
<dbReference type="Proteomes" id="UP000001017">
    <property type="component" value="Chromosome"/>
</dbReference>
<evidence type="ECO:0000256" key="1">
    <source>
        <dbReference type="SAM" id="Phobius"/>
    </source>
</evidence>
<reference evidence="3 4" key="1">
    <citation type="journal article" date="1999" name="Proc. Jpn. Acad.">
        <title>Determination of the complete genomic DNA sequence of Thermoplasma volvanium GSS1.</title>
        <authorList>
            <person name="Kawashima T."/>
            <person name="Yamamoto Y."/>
            <person name="Aramaki H."/>
            <person name="Nunoshiba T."/>
            <person name="Kawamoto T."/>
            <person name="Watanabe K."/>
            <person name="Yamazaki M."/>
            <person name="Kanehori K."/>
            <person name="Amano N."/>
            <person name="Ohya Y."/>
            <person name="Makino K."/>
            <person name="Suzuki M."/>
        </authorList>
    </citation>
    <scope>NUCLEOTIDE SEQUENCE [LARGE SCALE GENOMIC DNA]</scope>
    <source>
        <strain evidence="4">ATCC 51530 / DSM 4299 / JCM 9571 / NBRC 15438 / GSS1</strain>
    </source>
</reference>
<evidence type="ECO:0000313" key="3">
    <source>
        <dbReference type="EMBL" id="BAB60232.1"/>
    </source>
</evidence>
<gene>
    <name evidence="3" type="ORF">TVG1120468</name>
</gene>